<sequence>MKSNTASSKERASRKVTGIDDEINKIIHYLKIKMSKVRAEKNHSIDEAIYTIAANCDNGINKAGWYNYLSISRCDWKLNPRVVDAICDYLDEDPDIFSYLSKLRKTRKYIINSGISGQADKLIDIVREDVGFALPNAVDLVAV</sequence>
<protein>
    <submittedName>
        <fullName evidence="1">Uncharacterized protein</fullName>
    </submittedName>
</protein>
<evidence type="ECO:0000313" key="2">
    <source>
        <dbReference type="Proteomes" id="UP001235849"/>
    </source>
</evidence>
<proteinExistence type="predicted"/>
<keyword evidence="2" id="KW-1185">Reference proteome</keyword>
<dbReference type="RefSeq" id="WP_283767029.1">
    <property type="nucleotide sequence ID" value="NZ_JAQOSO010000061.1"/>
</dbReference>
<evidence type="ECO:0000313" key="1">
    <source>
        <dbReference type="EMBL" id="MDJ1174710.1"/>
    </source>
</evidence>
<reference evidence="1 2" key="1">
    <citation type="submission" date="2023-01" db="EMBL/GenBank/DDBJ databases">
        <title>Novel diversity within Roseofilum (Cyanobacteria; Desertifilaceae) from marine benthic mats with descriptions of four novel species.</title>
        <authorList>
            <person name="Wang Y."/>
            <person name="Berthold D.E."/>
            <person name="Hu J."/>
            <person name="Lefler F.W."/>
            <person name="Laughinghouse H.D. IV."/>
        </authorList>
    </citation>
    <scope>NUCLEOTIDE SEQUENCE [LARGE SCALE GENOMIC DNA]</scope>
    <source>
        <strain evidence="1 2">BLCC-M114</strain>
    </source>
</reference>
<organism evidence="1 2">
    <name type="scientific">Roseofilum capinflatum BLCC-M114</name>
    <dbReference type="NCBI Taxonomy" id="3022440"/>
    <lineage>
        <taxon>Bacteria</taxon>
        <taxon>Bacillati</taxon>
        <taxon>Cyanobacteriota</taxon>
        <taxon>Cyanophyceae</taxon>
        <taxon>Desertifilales</taxon>
        <taxon>Desertifilaceae</taxon>
        <taxon>Roseofilum</taxon>
        <taxon>Roseofilum capinflatum</taxon>
    </lineage>
</organism>
<gene>
    <name evidence="1" type="ORF">PMG25_11455</name>
</gene>
<dbReference type="EMBL" id="JAQOSO010000061">
    <property type="protein sequence ID" value="MDJ1174710.1"/>
    <property type="molecule type" value="Genomic_DNA"/>
</dbReference>
<comment type="caution">
    <text evidence="1">The sequence shown here is derived from an EMBL/GenBank/DDBJ whole genome shotgun (WGS) entry which is preliminary data.</text>
</comment>
<dbReference type="Proteomes" id="UP001235849">
    <property type="component" value="Unassembled WGS sequence"/>
</dbReference>
<accession>A0ABT7B6H3</accession>
<name>A0ABT7B6H3_9CYAN</name>